<dbReference type="GO" id="GO:0017004">
    <property type="term" value="P:cytochrome complex assembly"/>
    <property type="evidence" value="ECO:0007669"/>
    <property type="project" value="UniProtKB-KW"/>
</dbReference>
<name>A0A970B8A8_9GAMM</name>
<feature type="signal peptide" evidence="4">
    <location>
        <begin position="1"/>
        <end position="33"/>
    </location>
</feature>
<proteinExistence type="predicted"/>
<dbReference type="PROSITE" id="PS00194">
    <property type="entry name" value="THIOREDOXIN_1"/>
    <property type="match status" value="1"/>
</dbReference>
<evidence type="ECO:0000256" key="1">
    <source>
        <dbReference type="ARBA" id="ARBA00004196"/>
    </source>
</evidence>
<dbReference type="RefSeq" id="WP_168147341.1">
    <property type="nucleotide sequence ID" value="NZ_JAAVXB010000003.1"/>
</dbReference>
<reference evidence="6" key="1">
    <citation type="submission" date="2020-03" db="EMBL/GenBank/DDBJ databases">
        <title>Solimonas marina sp. nov., isolated from deep seawater of the Pacific Ocean.</title>
        <authorList>
            <person name="Liu X."/>
            <person name="Lai Q."/>
            <person name="Sun F."/>
            <person name="Gai Y."/>
            <person name="Li G."/>
            <person name="Shao Z."/>
        </authorList>
    </citation>
    <scope>NUCLEOTIDE SEQUENCE</scope>
    <source>
        <strain evidence="6">C16B3</strain>
    </source>
</reference>
<gene>
    <name evidence="6" type="ORF">G7Y82_07150</name>
</gene>
<sequence length="192" mass="20602">MAADQRGRGCTMNRGAWFIAACLAALLTHAAFAATSPGVGDAPVAIDRFGEDQNDVPIRLDALHGQVVVLTFWASWCGPCLEEMTTLSKLAKIPAVQGRLSVVAMNFHEDRSRYWRINRALASLPIHLGWASTSLSRQYGVKALPNMFIIGKDGRIAAHHVGYSSDGIDAFVDEINQLLNAPDPADAATAGT</sequence>
<evidence type="ECO:0000256" key="3">
    <source>
        <dbReference type="ARBA" id="ARBA00023284"/>
    </source>
</evidence>
<organism evidence="6 7">
    <name type="scientific">Solimonas marina</name>
    <dbReference type="NCBI Taxonomy" id="2714601"/>
    <lineage>
        <taxon>Bacteria</taxon>
        <taxon>Pseudomonadati</taxon>
        <taxon>Pseudomonadota</taxon>
        <taxon>Gammaproteobacteria</taxon>
        <taxon>Nevskiales</taxon>
        <taxon>Nevskiaceae</taxon>
        <taxon>Solimonas</taxon>
    </lineage>
</organism>
<evidence type="ECO:0000313" key="7">
    <source>
        <dbReference type="Proteomes" id="UP000653472"/>
    </source>
</evidence>
<accession>A0A970B8A8</accession>
<dbReference type="GO" id="GO:0030313">
    <property type="term" value="C:cell envelope"/>
    <property type="evidence" value="ECO:0007669"/>
    <property type="project" value="UniProtKB-SubCell"/>
</dbReference>
<dbReference type="SUPFAM" id="SSF52833">
    <property type="entry name" value="Thioredoxin-like"/>
    <property type="match status" value="1"/>
</dbReference>
<evidence type="ECO:0000313" key="6">
    <source>
        <dbReference type="EMBL" id="NKF22089.1"/>
    </source>
</evidence>
<evidence type="ECO:0000259" key="5">
    <source>
        <dbReference type="PROSITE" id="PS51352"/>
    </source>
</evidence>
<dbReference type="InterPro" id="IPR013766">
    <property type="entry name" value="Thioredoxin_domain"/>
</dbReference>
<keyword evidence="2" id="KW-0201">Cytochrome c-type biogenesis</keyword>
<dbReference type="Proteomes" id="UP000653472">
    <property type="component" value="Unassembled WGS sequence"/>
</dbReference>
<comment type="caution">
    <text evidence="6">The sequence shown here is derived from an EMBL/GenBank/DDBJ whole genome shotgun (WGS) entry which is preliminary data.</text>
</comment>
<keyword evidence="7" id="KW-1185">Reference proteome</keyword>
<dbReference type="InterPro" id="IPR036249">
    <property type="entry name" value="Thioredoxin-like_sf"/>
</dbReference>
<dbReference type="CDD" id="cd02966">
    <property type="entry name" value="TlpA_like_family"/>
    <property type="match status" value="1"/>
</dbReference>
<dbReference type="EMBL" id="JAAVXB010000003">
    <property type="protein sequence ID" value="NKF22089.1"/>
    <property type="molecule type" value="Genomic_DNA"/>
</dbReference>
<dbReference type="PROSITE" id="PS51352">
    <property type="entry name" value="THIOREDOXIN_2"/>
    <property type="match status" value="1"/>
</dbReference>
<comment type="subcellular location">
    <subcellularLocation>
        <location evidence="1">Cell envelope</location>
    </subcellularLocation>
</comment>
<dbReference type="Gene3D" id="3.40.30.10">
    <property type="entry name" value="Glutaredoxin"/>
    <property type="match status" value="1"/>
</dbReference>
<feature type="chain" id="PRO_5036964159" evidence="4">
    <location>
        <begin position="34"/>
        <end position="192"/>
    </location>
</feature>
<feature type="domain" description="Thioredoxin" evidence="5">
    <location>
        <begin position="25"/>
        <end position="180"/>
    </location>
</feature>
<dbReference type="GO" id="GO:0015036">
    <property type="term" value="F:disulfide oxidoreductase activity"/>
    <property type="evidence" value="ECO:0007669"/>
    <property type="project" value="UniProtKB-ARBA"/>
</dbReference>
<evidence type="ECO:0000256" key="4">
    <source>
        <dbReference type="SAM" id="SignalP"/>
    </source>
</evidence>
<dbReference type="InterPro" id="IPR013740">
    <property type="entry name" value="Redoxin"/>
</dbReference>
<protein>
    <submittedName>
        <fullName evidence="6">TlpA family protein disulfide reductase</fullName>
    </submittedName>
</protein>
<keyword evidence="3" id="KW-0676">Redox-active center</keyword>
<evidence type="ECO:0000256" key="2">
    <source>
        <dbReference type="ARBA" id="ARBA00022748"/>
    </source>
</evidence>
<dbReference type="InterPro" id="IPR017937">
    <property type="entry name" value="Thioredoxin_CS"/>
</dbReference>
<keyword evidence="4" id="KW-0732">Signal</keyword>
<dbReference type="AlphaFoldDB" id="A0A970B8A8"/>
<dbReference type="InterPro" id="IPR050553">
    <property type="entry name" value="Thioredoxin_ResA/DsbE_sf"/>
</dbReference>
<dbReference type="PANTHER" id="PTHR42852">
    <property type="entry name" value="THIOL:DISULFIDE INTERCHANGE PROTEIN DSBE"/>
    <property type="match status" value="1"/>
</dbReference>
<dbReference type="PANTHER" id="PTHR42852:SF13">
    <property type="entry name" value="PROTEIN DIPZ"/>
    <property type="match status" value="1"/>
</dbReference>
<dbReference type="Pfam" id="PF08534">
    <property type="entry name" value="Redoxin"/>
    <property type="match status" value="1"/>
</dbReference>